<feature type="DNA-binding region" description="H-T-H motif" evidence="4">
    <location>
        <begin position="46"/>
        <end position="65"/>
    </location>
</feature>
<dbReference type="AlphaFoldDB" id="A0A1X1TN16"/>
<reference evidence="6 7" key="1">
    <citation type="submission" date="2016-01" db="EMBL/GenBank/DDBJ databases">
        <title>The new phylogeny of the genus Mycobacterium.</title>
        <authorList>
            <person name="Tarcisio F."/>
            <person name="Conor M."/>
            <person name="Antonella G."/>
            <person name="Elisabetta G."/>
            <person name="Giulia F.S."/>
            <person name="Sara T."/>
            <person name="Anna F."/>
            <person name="Clotilde B."/>
            <person name="Roberto B."/>
            <person name="Veronica D.S."/>
            <person name="Fabio R."/>
            <person name="Monica P."/>
            <person name="Olivier J."/>
            <person name="Enrico T."/>
            <person name="Nicola S."/>
        </authorList>
    </citation>
    <scope>NUCLEOTIDE SEQUENCE [LARGE SCALE GENOMIC DNA]</scope>
    <source>
        <strain evidence="6 7">ATCC 27353</strain>
    </source>
</reference>
<dbReference type="RefSeq" id="WP_085128892.1">
    <property type="nucleotide sequence ID" value="NZ_LQOT01000040.1"/>
</dbReference>
<dbReference type="InterPro" id="IPR049513">
    <property type="entry name" value="TetR_C_40"/>
</dbReference>
<dbReference type="Gene3D" id="1.10.357.10">
    <property type="entry name" value="Tetracycline Repressor, domain 2"/>
    <property type="match status" value="1"/>
</dbReference>
<proteinExistence type="predicted"/>
<accession>A0A1X1TN16</accession>
<dbReference type="SUPFAM" id="SSF46689">
    <property type="entry name" value="Homeodomain-like"/>
    <property type="match status" value="1"/>
</dbReference>
<dbReference type="Proteomes" id="UP000193465">
    <property type="component" value="Unassembled WGS sequence"/>
</dbReference>
<keyword evidence="7" id="KW-1185">Reference proteome</keyword>
<dbReference type="Pfam" id="PF21306">
    <property type="entry name" value="TetR_C_40"/>
    <property type="match status" value="1"/>
</dbReference>
<comment type="caution">
    <text evidence="6">The sequence shown here is derived from an EMBL/GenBank/DDBJ whole genome shotgun (WGS) entry which is preliminary data.</text>
</comment>
<evidence type="ECO:0000256" key="4">
    <source>
        <dbReference type="PROSITE-ProRule" id="PRU00335"/>
    </source>
</evidence>
<evidence type="ECO:0000256" key="1">
    <source>
        <dbReference type="ARBA" id="ARBA00023015"/>
    </source>
</evidence>
<keyword evidence="1" id="KW-0805">Transcription regulation</keyword>
<dbReference type="STRING" id="188915.AWC02_11545"/>
<dbReference type="InterPro" id="IPR001647">
    <property type="entry name" value="HTH_TetR"/>
</dbReference>
<feature type="domain" description="HTH tetR-type" evidence="5">
    <location>
        <begin position="23"/>
        <end position="83"/>
    </location>
</feature>
<evidence type="ECO:0000259" key="5">
    <source>
        <dbReference type="PROSITE" id="PS50977"/>
    </source>
</evidence>
<gene>
    <name evidence="6" type="ORF">AWC02_11545</name>
</gene>
<evidence type="ECO:0000313" key="6">
    <source>
        <dbReference type="EMBL" id="ORV45972.1"/>
    </source>
</evidence>
<dbReference type="InterPro" id="IPR050109">
    <property type="entry name" value="HTH-type_TetR-like_transc_reg"/>
</dbReference>
<dbReference type="EMBL" id="LQOT01000040">
    <property type="protein sequence ID" value="ORV45972.1"/>
    <property type="molecule type" value="Genomic_DNA"/>
</dbReference>
<dbReference type="InterPro" id="IPR009057">
    <property type="entry name" value="Homeodomain-like_sf"/>
</dbReference>
<keyword evidence="2 4" id="KW-0238">DNA-binding</keyword>
<evidence type="ECO:0000256" key="2">
    <source>
        <dbReference type="ARBA" id="ARBA00023125"/>
    </source>
</evidence>
<evidence type="ECO:0000313" key="7">
    <source>
        <dbReference type="Proteomes" id="UP000193465"/>
    </source>
</evidence>
<sequence>MDAPPRDVAEPATGPSNRLERRKLRTRAALIRAAQGFIAQGRLAVPVLEITQAADVGMGSFYNHFDSKEELFAAAVTDALDNIGALLDSYTADIADPAEAFAANYRLTGRLFRLRPQETALLLANSSTLILSDRGLSPRALRDITAAVQQGRFTLTDPELGLAIAGGVLVGLGTLLSQRPDRDTEATVDAATEHLLTTFGMSPEQARQICGKPLPDMSGLRDTPALGTLS</sequence>
<name>A0A1X1TN16_9MYCO</name>
<dbReference type="Pfam" id="PF00440">
    <property type="entry name" value="TetR_N"/>
    <property type="match status" value="1"/>
</dbReference>
<dbReference type="PANTHER" id="PTHR30055:SF234">
    <property type="entry name" value="HTH-TYPE TRANSCRIPTIONAL REGULATOR BETI"/>
    <property type="match status" value="1"/>
</dbReference>
<dbReference type="GO" id="GO:0003700">
    <property type="term" value="F:DNA-binding transcription factor activity"/>
    <property type="evidence" value="ECO:0007669"/>
    <property type="project" value="TreeGrafter"/>
</dbReference>
<keyword evidence="3" id="KW-0804">Transcription</keyword>
<dbReference type="PANTHER" id="PTHR30055">
    <property type="entry name" value="HTH-TYPE TRANSCRIPTIONAL REGULATOR RUTR"/>
    <property type="match status" value="1"/>
</dbReference>
<dbReference type="GO" id="GO:0000976">
    <property type="term" value="F:transcription cis-regulatory region binding"/>
    <property type="evidence" value="ECO:0007669"/>
    <property type="project" value="TreeGrafter"/>
</dbReference>
<evidence type="ECO:0000256" key="3">
    <source>
        <dbReference type="ARBA" id="ARBA00023163"/>
    </source>
</evidence>
<dbReference type="PROSITE" id="PS50977">
    <property type="entry name" value="HTH_TETR_2"/>
    <property type="match status" value="1"/>
</dbReference>
<organism evidence="6 7">
    <name type="scientific">Mycolicibacter engbaekii</name>
    <dbReference type="NCBI Taxonomy" id="188915"/>
    <lineage>
        <taxon>Bacteria</taxon>
        <taxon>Bacillati</taxon>
        <taxon>Actinomycetota</taxon>
        <taxon>Actinomycetes</taxon>
        <taxon>Mycobacteriales</taxon>
        <taxon>Mycobacteriaceae</taxon>
        <taxon>Mycolicibacter</taxon>
    </lineage>
</organism>
<protein>
    <submittedName>
        <fullName evidence="6">TetR family transcriptional regulator</fullName>
    </submittedName>
</protein>